<gene>
    <name evidence="6" type="ORF">P5G49_03880</name>
</gene>
<feature type="domain" description="Rad50/SbcC-type AAA" evidence="5">
    <location>
        <begin position="6"/>
        <end position="229"/>
    </location>
</feature>
<dbReference type="PANTHER" id="PTHR32114:SF2">
    <property type="entry name" value="ABC TRANSPORTER ABCH.3"/>
    <property type="match status" value="1"/>
</dbReference>
<accession>A0ABT8JP88</accession>
<evidence type="ECO:0000256" key="2">
    <source>
        <dbReference type="ARBA" id="ARBA00011322"/>
    </source>
</evidence>
<comment type="similarity">
    <text evidence="1">Belongs to the SMC family. SbcC subfamily.</text>
</comment>
<dbReference type="InterPro" id="IPR027417">
    <property type="entry name" value="P-loop_NTPase"/>
</dbReference>
<protein>
    <recommendedName>
        <fullName evidence="3">Nuclease SbcCD subunit C</fullName>
    </recommendedName>
</protein>
<evidence type="ECO:0000256" key="3">
    <source>
        <dbReference type="ARBA" id="ARBA00013368"/>
    </source>
</evidence>
<evidence type="ECO:0000313" key="6">
    <source>
        <dbReference type="EMBL" id="MDN4606613.1"/>
    </source>
</evidence>
<dbReference type="PANTHER" id="PTHR32114">
    <property type="entry name" value="ABC TRANSPORTER ABCH.3"/>
    <property type="match status" value="1"/>
</dbReference>
<reference evidence="6" key="1">
    <citation type="submission" date="2023-03" db="EMBL/GenBank/DDBJ databases">
        <title>MT1 and MT2 Draft Genomes of Novel Species.</title>
        <authorList>
            <person name="Venkateswaran K."/>
        </authorList>
    </citation>
    <scope>NUCLEOTIDE SEQUENCE</scope>
    <source>
        <strain evidence="6">F6_3S_P_2</strain>
    </source>
</reference>
<dbReference type="Pfam" id="PF13476">
    <property type="entry name" value="AAA_23"/>
    <property type="match status" value="1"/>
</dbReference>
<dbReference type="Gene3D" id="3.40.50.300">
    <property type="entry name" value="P-loop containing nucleotide triphosphate hydrolases"/>
    <property type="match status" value="2"/>
</dbReference>
<dbReference type="EMBL" id="JAROCC010000002">
    <property type="protein sequence ID" value="MDN4606613.1"/>
    <property type="molecule type" value="Genomic_DNA"/>
</dbReference>
<keyword evidence="7" id="KW-1185">Reference proteome</keyword>
<comment type="caution">
    <text evidence="6">The sequence shown here is derived from an EMBL/GenBank/DDBJ whole genome shotgun (WGS) entry which is preliminary data.</text>
</comment>
<evidence type="ECO:0000259" key="5">
    <source>
        <dbReference type="Pfam" id="PF13476"/>
    </source>
</evidence>
<feature type="coiled-coil region" evidence="4">
    <location>
        <begin position="435"/>
        <end position="483"/>
    </location>
</feature>
<evidence type="ECO:0000256" key="4">
    <source>
        <dbReference type="SAM" id="Coils"/>
    </source>
</evidence>
<evidence type="ECO:0000313" key="7">
    <source>
        <dbReference type="Proteomes" id="UP001175097"/>
    </source>
</evidence>
<comment type="subunit">
    <text evidence="2">Heterodimer of SbcC and SbcD.</text>
</comment>
<keyword evidence="4" id="KW-0175">Coiled coil</keyword>
<name>A0ABT8JP88_9BACL</name>
<proteinExistence type="inferred from homology"/>
<feature type="coiled-coil region" evidence="4">
    <location>
        <begin position="239"/>
        <end position="293"/>
    </location>
</feature>
<dbReference type="SUPFAM" id="SSF52540">
    <property type="entry name" value="P-loop containing nucleoside triphosphate hydrolases"/>
    <property type="match status" value="1"/>
</dbReference>
<dbReference type="InterPro" id="IPR038729">
    <property type="entry name" value="Rad50/SbcC_AAA"/>
</dbReference>
<evidence type="ECO:0000256" key="1">
    <source>
        <dbReference type="ARBA" id="ARBA00006930"/>
    </source>
</evidence>
<organism evidence="6 7">
    <name type="scientific">Sporosarcina highlanderae</name>
    <dbReference type="NCBI Taxonomy" id="3035916"/>
    <lineage>
        <taxon>Bacteria</taxon>
        <taxon>Bacillati</taxon>
        <taxon>Bacillota</taxon>
        <taxon>Bacilli</taxon>
        <taxon>Bacillales</taxon>
        <taxon>Caryophanaceae</taxon>
        <taxon>Sporosarcina</taxon>
    </lineage>
</organism>
<dbReference type="Proteomes" id="UP001175097">
    <property type="component" value="Unassembled WGS sequence"/>
</dbReference>
<sequence>MILHEIELLNFRQFYGKQILKFAEGEKNITIFFGDNGKGKTGIFRALMFGLYGSAYIQQDNKNDVIHLVNLLALQENERQPVEAYVKIKLSDKGKNYEIRRCLKGVKNASDIVEREDGIELYSTDERGNFSPQPITDKQKVEIEINKVLNEEIKDFFLFDAEKIDTLAKTDSKVKQEVKTAIFKLLQIENIEKSSDVLQRLYSKQNKKIVEESKNLDIEKKSKEIDDIDSNLSSKTIIQDKKEENLRLCNEEILDMEEKLSKNEDIKNLQFYLKKEEEILSSYEGRLSDKKREVKNMLVQNAPKLLLRDNFSIANNYLTQSTSKQESVVPIEVLDLSLQNNVCACCNNDLSAHLNNLNHVKSLKENYKRSIQGTFTSALKNVISAAESEYDSSKEDIYELLKELREIRIKRDETKASVSDINDKLGEKARSQQDMANYEMTIKKNKEIAQNLQTEIFELKKEIKEDESRKVVYQKELERMMRDNDSLRFDSKVLSFINELKQDLGIISEEFSVQMREKLKDQTTEIFKMLIDHKDRDLVKRIEINDKFEISIIGWDNTEITQDISQGQRQIVALSFITALAKIAGGEERKVSFPLFMDAPFGRISGNNRDHLISNLPDLTSQWILLLTDTELTYQEEKVFKTTEKLGKWYRLDQIQLYHSEIVEIEINQTMATRG</sequence>